<keyword evidence="2" id="KW-0472">Membrane</keyword>
<feature type="region of interest" description="Disordered" evidence="1">
    <location>
        <begin position="1"/>
        <end position="57"/>
    </location>
</feature>
<feature type="transmembrane region" description="Helical" evidence="2">
    <location>
        <begin position="106"/>
        <end position="126"/>
    </location>
</feature>
<dbReference type="Proteomes" id="UP000031553">
    <property type="component" value="Unassembled WGS sequence"/>
</dbReference>
<gene>
    <name evidence="3" type="ORF">GLUCOINTEAF2_0202959</name>
</gene>
<evidence type="ECO:0000256" key="1">
    <source>
        <dbReference type="SAM" id="MobiDB-lite"/>
    </source>
</evidence>
<reference evidence="3 4" key="1">
    <citation type="submission" date="2015-07" db="EMBL/GenBank/DDBJ databases">
        <title>Draft Genome Sequence of Komagataeibacter intermedius Strain AF2, Isolated from Kombucha Tea.</title>
        <authorList>
            <person name="Santos R.A."/>
            <person name="Berretta A.A."/>
            <person name="Barud H.S."/>
            <person name="Ribeiro S.J."/>
            <person name="Gonzalez-Garcia L.N."/>
            <person name="Zucchi T.D."/>
            <person name="Goldman G.H."/>
            <person name="Riano-Pachon D.M."/>
        </authorList>
    </citation>
    <scope>NUCLEOTIDE SEQUENCE [LARGE SCALE GENOMIC DNA]</scope>
    <source>
        <strain evidence="3 4">AF2</strain>
    </source>
</reference>
<evidence type="ECO:0000313" key="4">
    <source>
        <dbReference type="Proteomes" id="UP000031553"/>
    </source>
</evidence>
<keyword evidence="2" id="KW-1133">Transmembrane helix</keyword>
<accession>A0A0N1FK08</accession>
<comment type="caution">
    <text evidence="3">The sequence shown here is derived from an EMBL/GenBank/DDBJ whole genome shotgun (WGS) entry which is preliminary data.</text>
</comment>
<evidence type="ECO:0000256" key="2">
    <source>
        <dbReference type="SAM" id="Phobius"/>
    </source>
</evidence>
<organism evidence="3 4">
    <name type="scientific">Komagataeibacter intermedius AF2</name>
    <dbReference type="NCBI Taxonomy" id="1458464"/>
    <lineage>
        <taxon>Bacteria</taxon>
        <taxon>Pseudomonadati</taxon>
        <taxon>Pseudomonadota</taxon>
        <taxon>Alphaproteobacteria</taxon>
        <taxon>Acetobacterales</taxon>
        <taxon>Acetobacteraceae</taxon>
        <taxon>Komagataeibacter</taxon>
    </lineage>
</organism>
<protein>
    <submittedName>
        <fullName evidence="3">Uncharacterized protein</fullName>
    </submittedName>
</protein>
<name>A0A0N1FK08_9PROT</name>
<sequence>MHSTEKTRFRETQRDNKCDPLHRTGRPHKVIQRAVDQPRRAGIARNRRHEGRGTGGKDQRIVWQQPFGTFHHPRRAVDACHPDATVQGQVVIGVEIIHMQAQRQRVASAHVIGQVHAVIGVVWFVAKNVNRAVFMQSMRHKLLGTVMANHAVADDDDVSRSGHVRFSCHTIGCQNLNSMVCM</sequence>
<dbReference type="AlphaFoldDB" id="A0A0N1FK08"/>
<keyword evidence="2" id="KW-0812">Transmembrane</keyword>
<feature type="compositionally biased region" description="Basic and acidic residues" evidence="1">
    <location>
        <begin position="1"/>
        <end position="22"/>
    </location>
</feature>
<dbReference type="EMBL" id="JUFX02000210">
    <property type="protein sequence ID" value="KPH86175.1"/>
    <property type="molecule type" value="Genomic_DNA"/>
</dbReference>
<proteinExistence type="predicted"/>
<evidence type="ECO:0000313" key="3">
    <source>
        <dbReference type="EMBL" id="KPH86175.1"/>
    </source>
</evidence>